<name>A0A5N5VD82_MYCPH</name>
<feature type="region of interest" description="Disordered" evidence="1">
    <location>
        <begin position="69"/>
        <end position="105"/>
    </location>
</feature>
<dbReference type="Proteomes" id="UP000325690">
    <property type="component" value="Unassembled WGS sequence"/>
</dbReference>
<gene>
    <name evidence="2" type="ORF">MPHL21000_06160</name>
</gene>
<keyword evidence="3" id="KW-1185">Reference proteome</keyword>
<evidence type="ECO:0000313" key="2">
    <source>
        <dbReference type="EMBL" id="KAB7758570.1"/>
    </source>
</evidence>
<dbReference type="AlphaFoldDB" id="A0A5N5VD82"/>
<comment type="caution">
    <text evidence="2">The sequence shown here is derived from an EMBL/GenBank/DDBJ whole genome shotgun (WGS) entry which is preliminary data.</text>
</comment>
<dbReference type="EMBL" id="ANBP01000005">
    <property type="protein sequence ID" value="KAB7758570.1"/>
    <property type="molecule type" value="Genomic_DNA"/>
</dbReference>
<proteinExistence type="predicted"/>
<protein>
    <submittedName>
        <fullName evidence="2">Tat pathway signal protein</fullName>
    </submittedName>
</protein>
<reference evidence="2 3" key="1">
    <citation type="submission" date="2012-10" db="EMBL/GenBank/DDBJ databases">
        <title>The draft sequence of the Mycobacterium pheli genome.</title>
        <authorList>
            <person name="Pettersson B.M.F."/>
            <person name="Das S."/>
            <person name="Dasgupta S."/>
            <person name="Bhattacharya A."/>
            <person name="Kirsebom L.A."/>
        </authorList>
    </citation>
    <scope>NUCLEOTIDE SEQUENCE [LARGE SCALE GENOMIC DNA]</scope>
    <source>
        <strain evidence="2 3">CCUG 21000</strain>
    </source>
</reference>
<feature type="compositionally biased region" description="Basic and acidic residues" evidence="1">
    <location>
        <begin position="69"/>
        <end position="80"/>
    </location>
</feature>
<feature type="region of interest" description="Disordered" evidence="1">
    <location>
        <begin position="1"/>
        <end position="21"/>
    </location>
</feature>
<sequence length="149" mass="14669">MLALAGAASAACGEPPPPPEVAELAAQLDRARADSRLAAEAAAAERGAVAQALTAVAAERAAHARALSDELVRMRGKDAPTAEPTPSETAEAAPPPKAADVSAALKTSAESATELAARLTGYQAGLVASIAAACTAAHTVALPAPRKTS</sequence>
<feature type="compositionally biased region" description="Low complexity" evidence="1">
    <location>
        <begin position="81"/>
        <end position="92"/>
    </location>
</feature>
<organism evidence="2 3">
    <name type="scientific">Mycolicibacterium phlei DSM 43239 = CCUG 21000</name>
    <dbReference type="NCBI Taxonomy" id="1226750"/>
    <lineage>
        <taxon>Bacteria</taxon>
        <taxon>Bacillati</taxon>
        <taxon>Actinomycetota</taxon>
        <taxon>Actinomycetes</taxon>
        <taxon>Mycobacteriales</taxon>
        <taxon>Mycobacteriaceae</taxon>
        <taxon>Mycolicibacterium</taxon>
    </lineage>
</organism>
<accession>A0A5N5VD82</accession>
<evidence type="ECO:0000256" key="1">
    <source>
        <dbReference type="SAM" id="MobiDB-lite"/>
    </source>
</evidence>
<evidence type="ECO:0000313" key="3">
    <source>
        <dbReference type="Proteomes" id="UP000325690"/>
    </source>
</evidence>
<feature type="compositionally biased region" description="Low complexity" evidence="1">
    <location>
        <begin position="1"/>
        <end position="13"/>
    </location>
</feature>